<feature type="compositionally biased region" description="Basic and acidic residues" evidence="1">
    <location>
        <begin position="105"/>
        <end position="116"/>
    </location>
</feature>
<accession>A0A4P9W646</accession>
<sequence>MACATRLVVVVAGGGGGRRGRGADVAAGQVDPGARAKRNARNTTYQDESERVGSGGSSCRGADIGDGLGGGGRGGRGLDRGEGLGGRGRRGCRGDDGVGLGGGGGDERGGDVRRGDGGGVGDELGGHVRLGLGRGGCDEVGDGREVGDGCGGDAGDGGRLEDSCGRAGGVAAVAVAVVAGDGVDCRDGERDCEDEEGDDGVDEHFGWAHRAVDGGEYPRSSWRSGRMELAMIHQHCEGGNLSPQFNPRPRHPIHPLSHLPRVRKMQARSQLPAGNGQIPSWALGDEIGASQRPSRRILILREGISMIDAEQLAVRSESHGGEAQHISASDLNIFAQPPALHASHSSLDVGHHALQRRTVDLRIADDGEGCGCAGASQCIRGSGGGGRTDTQRSAHWGVAREQGTFSFSLRPSQTATREKLPHLS</sequence>
<proteinExistence type="predicted"/>
<keyword evidence="3" id="KW-1185">Reference proteome</keyword>
<dbReference type="Proteomes" id="UP000269721">
    <property type="component" value="Unassembled WGS sequence"/>
</dbReference>
<dbReference type="AlphaFoldDB" id="A0A4P9W646"/>
<feature type="compositionally biased region" description="Gly residues" evidence="1">
    <location>
        <begin position="53"/>
        <end position="75"/>
    </location>
</feature>
<evidence type="ECO:0000256" key="1">
    <source>
        <dbReference type="SAM" id="MobiDB-lite"/>
    </source>
</evidence>
<dbReference type="EMBL" id="KZ998381">
    <property type="protein sequence ID" value="RKO86220.1"/>
    <property type="molecule type" value="Genomic_DNA"/>
</dbReference>
<feature type="region of interest" description="Disordered" evidence="1">
    <location>
        <begin position="15"/>
        <end position="123"/>
    </location>
</feature>
<gene>
    <name evidence="2" type="ORF">BDK51DRAFT_52245</name>
</gene>
<evidence type="ECO:0000313" key="2">
    <source>
        <dbReference type="EMBL" id="RKO86220.1"/>
    </source>
</evidence>
<organism evidence="2 3">
    <name type="scientific">Blyttiomyces helicus</name>
    <dbReference type="NCBI Taxonomy" id="388810"/>
    <lineage>
        <taxon>Eukaryota</taxon>
        <taxon>Fungi</taxon>
        <taxon>Fungi incertae sedis</taxon>
        <taxon>Chytridiomycota</taxon>
        <taxon>Chytridiomycota incertae sedis</taxon>
        <taxon>Chytridiomycetes</taxon>
        <taxon>Chytridiomycetes incertae sedis</taxon>
        <taxon>Blyttiomyces</taxon>
    </lineage>
</organism>
<reference evidence="3" key="1">
    <citation type="journal article" date="2018" name="Nat. Microbiol.">
        <title>Leveraging single-cell genomics to expand the fungal tree of life.</title>
        <authorList>
            <person name="Ahrendt S.R."/>
            <person name="Quandt C.A."/>
            <person name="Ciobanu D."/>
            <person name="Clum A."/>
            <person name="Salamov A."/>
            <person name="Andreopoulos B."/>
            <person name="Cheng J.F."/>
            <person name="Woyke T."/>
            <person name="Pelin A."/>
            <person name="Henrissat B."/>
            <person name="Reynolds N.K."/>
            <person name="Benny G.L."/>
            <person name="Smith M.E."/>
            <person name="James T.Y."/>
            <person name="Grigoriev I.V."/>
        </authorList>
    </citation>
    <scope>NUCLEOTIDE SEQUENCE [LARGE SCALE GENOMIC DNA]</scope>
</reference>
<evidence type="ECO:0000313" key="3">
    <source>
        <dbReference type="Proteomes" id="UP000269721"/>
    </source>
</evidence>
<name>A0A4P9W646_9FUNG</name>
<protein>
    <submittedName>
        <fullName evidence="2">Uncharacterized protein</fullName>
    </submittedName>
</protein>